<comment type="catalytic activity">
    <reaction evidence="3">
        <text>L-alanine + NAD(+) + H2O = pyruvate + NH4(+) + NADH + H(+)</text>
        <dbReference type="Rhea" id="RHEA:18405"/>
        <dbReference type="ChEBI" id="CHEBI:15361"/>
        <dbReference type="ChEBI" id="CHEBI:15377"/>
        <dbReference type="ChEBI" id="CHEBI:15378"/>
        <dbReference type="ChEBI" id="CHEBI:28938"/>
        <dbReference type="ChEBI" id="CHEBI:57540"/>
        <dbReference type="ChEBI" id="CHEBI:57945"/>
        <dbReference type="ChEBI" id="CHEBI:57972"/>
        <dbReference type="EC" id="1.4.1.1"/>
    </reaction>
</comment>
<sequence>MLLNGDGGCMEKTVVLTRSDVEGLLNMDDCLKAVEGAFVQEALGRVQMPPKMYLFFRRYNGDLRVMPSYLEELEMAGVKCVNVHPSNPDRHSLPTVMAVIELVDPETGFPIALMDGTHITDMRTGAAGGVSVKYLASRDASRLGIIGAGRQAWTQLMAISRVADLEEVSVYCRTPSTREKFALRASKEYEVPVRAATDPREAVEGMDIVVTVTPSRSPVVMADWVSPGTHICAMGADAPGKQELDPLILKNARVFYDSLEQATHSGEINVPITEGILRVDDLQGSLGDVMTGKIEGRTSPADVTVFDSTGLSIQDITTAWMIYERAVAGEVGLEVDLQG</sequence>
<dbReference type="STRING" id="187420.MTH_1495"/>
<dbReference type="GO" id="GO:0000286">
    <property type="term" value="F:alanine dehydrogenase activity"/>
    <property type="evidence" value="ECO:0007669"/>
    <property type="project" value="UniProtKB-UniRule"/>
</dbReference>
<evidence type="ECO:0000256" key="3">
    <source>
        <dbReference type="HAMAP-Rule" id="MF_00935"/>
    </source>
</evidence>
<dbReference type="InterPro" id="IPR023401">
    <property type="entry name" value="ODC_N"/>
</dbReference>
<feature type="binding site" evidence="3">
    <location>
        <begin position="150"/>
        <end position="151"/>
    </location>
    <ligand>
        <name>NAD(+)</name>
        <dbReference type="ChEBI" id="CHEBI:57540"/>
    </ligand>
</feature>
<dbReference type="NCBIfam" id="TIGR02371">
    <property type="entry name" value="ala_DH_arch"/>
    <property type="match status" value="1"/>
</dbReference>
<protein>
    <recommendedName>
        <fullName evidence="3 4">Alanine dehydrogenase</fullName>
        <shortName evidence="3">AlaDH</shortName>
        <ecNumber evidence="3 4">1.4.1.1</ecNumber>
    </recommendedName>
</protein>
<keyword evidence="2 3" id="KW-0520">NAD</keyword>
<dbReference type="Gene3D" id="3.30.1780.10">
    <property type="entry name" value="ornithine cyclodeaminase, domain 1"/>
    <property type="match status" value="1"/>
</dbReference>
<dbReference type="InterPro" id="IPR012742">
    <property type="entry name" value="Ala_DH_archaeglobus"/>
</dbReference>
<feature type="binding site" evidence="3">
    <location>
        <begin position="235"/>
        <end position="237"/>
    </location>
    <ligand>
        <name>NAD(+)</name>
        <dbReference type="ChEBI" id="CHEBI:57540"/>
    </ligand>
</feature>
<dbReference type="FunFam" id="3.30.1780.10:FF:000002">
    <property type="entry name" value="Ornithine cyclodeaminase"/>
    <property type="match status" value="1"/>
</dbReference>
<dbReference type="InterPro" id="IPR028609">
    <property type="entry name" value="AlaDH_arch-typ"/>
</dbReference>
<dbReference type="GO" id="GO:0006522">
    <property type="term" value="P:alanine metabolic process"/>
    <property type="evidence" value="ECO:0007669"/>
    <property type="project" value="UniProtKB-UniRule"/>
</dbReference>
<accession>O27539</accession>
<dbReference type="Gene3D" id="3.40.50.720">
    <property type="entry name" value="NAD(P)-binding Rossmann-like Domain"/>
    <property type="match status" value="1"/>
</dbReference>
<keyword evidence="3" id="KW-0547">Nucleotide-binding</keyword>
<comment type="function">
    <text evidence="3">Catalyzes the NAD(+)-dependent oxidative deamination of L-alanine to pyruvate, and the reverse reaction, the reductive amination of pyruvate.</text>
</comment>
<feature type="binding site" evidence="3">
    <location>
        <position position="241"/>
    </location>
    <ligand>
        <name>NAD(+)</name>
        <dbReference type="ChEBI" id="CHEBI:57540"/>
    </ligand>
</feature>
<dbReference type="EnsemblBacteria" id="AAB85970">
    <property type="protein sequence ID" value="AAB85970"/>
    <property type="gene ID" value="MTH_1495"/>
</dbReference>
<dbReference type="PANTHER" id="PTHR13812">
    <property type="entry name" value="KETIMINE REDUCTASE MU-CRYSTALLIN"/>
    <property type="match status" value="1"/>
</dbReference>
<dbReference type="EMBL" id="AE000666">
    <property type="protein sequence ID" value="AAB85970.1"/>
    <property type="molecule type" value="Genomic_DNA"/>
</dbReference>
<evidence type="ECO:0000313" key="5">
    <source>
        <dbReference type="EMBL" id="AAB85970.1"/>
    </source>
</evidence>
<comment type="similarity">
    <text evidence="3">Belongs to the ornithine cyclodeaminase/mu-crystallin family. Archaeal alanine dehydrogenase subfamily.</text>
</comment>
<gene>
    <name evidence="3" type="primary">ala</name>
    <name evidence="5" type="ordered locus">MTH_1495</name>
</gene>
<comment type="caution">
    <text evidence="3">Lacks conserved residue(s) required for the propagation of feature annotation.</text>
</comment>
<feature type="binding site" evidence="3">
    <location>
        <position position="123"/>
    </location>
    <ligand>
        <name>NAD(+)</name>
        <dbReference type="ChEBI" id="CHEBI:57540"/>
    </ligand>
</feature>
<dbReference type="SUPFAM" id="SSF51735">
    <property type="entry name" value="NAD(P)-binding Rossmann-fold domains"/>
    <property type="match status" value="1"/>
</dbReference>
<dbReference type="EC" id="1.4.1.1" evidence="3 4"/>
<dbReference type="PIR" id="C69066">
    <property type="entry name" value="C69066"/>
</dbReference>
<dbReference type="KEGG" id="mth:MTH_1495"/>
<dbReference type="InParanoid" id="O27539"/>
<dbReference type="Pfam" id="PF02423">
    <property type="entry name" value="OCD_Mu_crystall"/>
    <property type="match status" value="1"/>
</dbReference>
<dbReference type="PATRIC" id="fig|187420.15.peg.1458"/>
<dbReference type="InterPro" id="IPR036291">
    <property type="entry name" value="NAD(P)-bd_dom_sf"/>
</dbReference>
<feature type="binding site" evidence="3">
    <location>
        <position position="308"/>
    </location>
    <ligand>
        <name>NAD(+)</name>
        <dbReference type="ChEBI" id="CHEBI:57540"/>
    </ligand>
</feature>
<dbReference type="HAMAP" id="MF_00935">
    <property type="entry name" value="AlaDH_arch"/>
    <property type="match status" value="1"/>
</dbReference>
<dbReference type="Proteomes" id="UP000005223">
    <property type="component" value="Chromosome"/>
</dbReference>
<dbReference type="HOGENOM" id="CLU_042088_3_1_2"/>
<feature type="active site" description="Proton donor/acceptor" evidence="3">
    <location>
        <position position="79"/>
    </location>
</feature>
<evidence type="ECO:0000256" key="2">
    <source>
        <dbReference type="ARBA" id="ARBA00023027"/>
    </source>
</evidence>
<dbReference type="FunFam" id="3.40.50.720:FF:000311">
    <property type="entry name" value="Ornithine cyclodeaminase"/>
    <property type="match status" value="1"/>
</dbReference>
<evidence type="ECO:0000256" key="4">
    <source>
        <dbReference type="NCBIfam" id="TIGR02371"/>
    </source>
</evidence>
<dbReference type="GO" id="GO:0051287">
    <property type="term" value="F:NAD binding"/>
    <property type="evidence" value="ECO:0007669"/>
    <property type="project" value="UniProtKB-UniRule"/>
</dbReference>
<dbReference type="GO" id="GO:0005737">
    <property type="term" value="C:cytoplasm"/>
    <property type="evidence" value="ECO:0007669"/>
    <property type="project" value="TreeGrafter"/>
</dbReference>
<proteinExistence type="inferred from homology"/>
<evidence type="ECO:0000313" key="6">
    <source>
        <dbReference type="Proteomes" id="UP000005223"/>
    </source>
</evidence>
<keyword evidence="6" id="KW-1185">Reference proteome</keyword>
<dbReference type="InterPro" id="IPR003462">
    <property type="entry name" value="ODC_Mu_crystall"/>
</dbReference>
<evidence type="ECO:0000256" key="1">
    <source>
        <dbReference type="ARBA" id="ARBA00023002"/>
    </source>
</evidence>
<dbReference type="PIRSF" id="PIRSF001439">
    <property type="entry name" value="CryM"/>
    <property type="match status" value="1"/>
</dbReference>
<organism evidence="5 6">
    <name type="scientific">Methanothermobacter thermautotrophicus (strain ATCC 29096 / DSM 1053 / JCM 10044 / NBRC 100330 / Delta H)</name>
    <name type="common">Methanobacterium thermoautotrophicum</name>
    <dbReference type="NCBI Taxonomy" id="187420"/>
    <lineage>
        <taxon>Archaea</taxon>
        <taxon>Methanobacteriati</taxon>
        <taxon>Methanobacteriota</taxon>
        <taxon>Methanomada group</taxon>
        <taxon>Methanobacteria</taxon>
        <taxon>Methanobacteriales</taxon>
        <taxon>Methanobacteriaceae</taxon>
        <taxon>Methanothermobacter</taxon>
    </lineage>
</organism>
<dbReference type="PANTHER" id="PTHR13812:SF19">
    <property type="entry name" value="KETIMINE REDUCTASE MU-CRYSTALLIN"/>
    <property type="match status" value="1"/>
</dbReference>
<dbReference type="PaxDb" id="187420-MTH_1495"/>
<name>O27539_METTH</name>
<reference evidence="5 6" key="1">
    <citation type="journal article" date="1997" name="J. Bacteriol.">
        <title>Complete genome sequence of Methanobacterium thermoautotrophicum deltaH: functional analysis and comparative genomics.</title>
        <authorList>
            <person name="Smith D.R."/>
            <person name="Doucette-Stamm L.A."/>
            <person name="Deloughery C."/>
            <person name="Lee H.-M."/>
            <person name="Dubois J."/>
            <person name="Aldredge T."/>
            <person name="Bashirzadeh R."/>
            <person name="Blakely D."/>
            <person name="Cook R."/>
            <person name="Gilbert K."/>
            <person name="Harrison D."/>
            <person name="Hoang L."/>
            <person name="Keagle P."/>
            <person name="Lumm W."/>
            <person name="Pothier B."/>
            <person name="Qiu D."/>
            <person name="Spadafora R."/>
            <person name="Vicare R."/>
            <person name="Wang Y."/>
            <person name="Wierzbowski J."/>
            <person name="Gibson R."/>
            <person name="Jiwani N."/>
            <person name="Caruso A."/>
            <person name="Bush D."/>
            <person name="Safer H."/>
            <person name="Patwell D."/>
            <person name="Prabhakar S."/>
            <person name="McDougall S."/>
            <person name="Shimer G."/>
            <person name="Goyal A."/>
            <person name="Pietrovski S."/>
            <person name="Church G.M."/>
            <person name="Daniels C.J."/>
            <person name="Mao J.-i."/>
            <person name="Rice P."/>
            <person name="Nolling J."/>
            <person name="Reeve J.N."/>
        </authorList>
    </citation>
    <scope>NUCLEOTIDE SEQUENCE [LARGE SCALE GENOMIC DNA]</scope>
    <source>
        <strain evidence="6">ATCC 29096 / DSM 1053 / JCM 10044 / NBRC 100330 / Delta H</strain>
    </source>
</reference>
<dbReference type="AlphaFoldDB" id="O27539"/>
<keyword evidence="1 3" id="KW-0560">Oxidoreductase</keyword>